<feature type="domain" description="HAT C-terminal dimerisation" evidence="7">
    <location>
        <begin position="371"/>
        <end position="445"/>
    </location>
</feature>
<gene>
    <name evidence="8" type="ORF">M407DRAFT_32366</name>
</gene>
<keyword evidence="5" id="KW-0539">Nucleus</keyword>
<evidence type="ECO:0000256" key="3">
    <source>
        <dbReference type="ARBA" id="ARBA00022771"/>
    </source>
</evidence>
<dbReference type="SUPFAM" id="SSF53098">
    <property type="entry name" value="Ribonuclease H-like"/>
    <property type="match status" value="1"/>
</dbReference>
<comment type="subcellular location">
    <subcellularLocation>
        <location evidence="1">Nucleus</location>
    </subcellularLocation>
</comment>
<protein>
    <recommendedName>
        <fullName evidence="7">HAT C-terminal dimerisation domain-containing protein</fullName>
    </recommendedName>
</protein>
<evidence type="ECO:0000256" key="6">
    <source>
        <dbReference type="SAM" id="MobiDB-lite"/>
    </source>
</evidence>
<evidence type="ECO:0000313" key="8">
    <source>
        <dbReference type="EMBL" id="KIO17968.1"/>
    </source>
</evidence>
<feature type="compositionally biased region" description="Polar residues" evidence="6">
    <location>
        <begin position="333"/>
        <end position="347"/>
    </location>
</feature>
<organism evidence="8 9">
    <name type="scientific">Tulasnella calospora MUT 4182</name>
    <dbReference type="NCBI Taxonomy" id="1051891"/>
    <lineage>
        <taxon>Eukaryota</taxon>
        <taxon>Fungi</taxon>
        <taxon>Dikarya</taxon>
        <taxon>Basidiomycota</taxon>
        <taxon>Agaricomycotina</taxon>
        <taxon>Agaricomycetes</taxon>
        <taxon>Cantharellales</taxon>
        <taxon>Tulasnellaceae</taxon>
        <taxon>Tulasnella</taxon>
    </lineage>
</organism>
<dbReference type="STRING" id="1051891.A0A0C3K993"/>
<evidence type="ECO:0000313" key="9">
    <source>
        <dbReference type="Proteomes" id="UP000054248"/>
    </source>
</evidence>
<evidence type="ECO:0000256" key="2">
    <source>
        <dbReference type="ARBA" id="ARBA00022723"/>
    </source>
</evidence>
<dbReference type="AlphaFoldDB" id="A0A0C3K993"/>
<keyword evidence="2" id="KW-0479">Metal-binding</keyword>
<dbReference type="GO" id="GO:0008270">
    <property type="term" value="F:zinc ion binding"/>
    <property type="evidence" value="ECO:0007669"/>
    <property type="project" value="UniProtKB-KW"/>
</dbReference>
<accession>A0A0C3K993</accession>
<evidence type="ECO:0000259" key="7">
    <source>
        <dbReference type="Pfam" id="PF05699"/>
    </source>
</evidence>
<dbReference type="GO" id="GO:0005634">
    <property type="term" value="C:nucleus"/>
    <property type="evidence" value="ECO:0007669"/>
    <property type="project" value="UniProtKB-SubCell"/>
</dbReference>
<reference evidence="8 9" key="1">
    <citation type="submission" date="2014-04" db="EMBL/GenBank/DDBJ databases">
        <authorList>
            <consortium name="DOE Joint Genome Institute"/>
            <person name="Kuo A."/>
            <person name="Girlanda M."/>
            <person name="Perotto S."/>
            <person name="Kohler A."/>
            <person name="Nagy L.G."/>
            <person name="Floudas D."/>
            <person name="Copeland A."/>
            <person name="Barry K.W."/>
            <person name="Cichocki N."/>
            <person name="Veneault-Fourrey C."/>
            <person name="LaButti K."/>
            <person name="Lindquist E.A."/>
            <person name="Lipzen A."/>
            <person name="Lundell T."/>
            <person name="Morin E."/>
            <person name="Murat C."/>
            <person name="Sun H."/>
            <person name="Tunlid A."/>
            <person name="Henrissat B."/>
            <person name="Grigoriev I.V."/>
            <person name="Hibbett D.S."/>
            <person name="Martin F."/>
            <person name="Nordberg H.P."/>
            <person name="Cantor M.N."/>
            <person name="Hua S.X."/>
        </authorList>
    </citation>
    <scope>NUCLEOTIDE SEQUENCE [LARGE SCALE GENOMIC DNA]</scope>
    <source>
        <strain evidence="8 9">MUT 4182</strain>
    </source>
</reference>
<keyword evidence="9" id="KW-1185">Reference proteome</keyword>
<dbReference type="InterPro" id="IPR012337">
    <property type="entry name" value="RNaseH-like_sf"/>
</dbReference>
<proteinExistence type="predicted"/>
<dbReference type="GO" id="GO:0046983">
    <property type="term" value="F:protein dimerization activity"/>
    <property type="evidence" value="ECO:0007669"/>
    <property type="project" value="InterPro"/>
</dbReference>
<dbReference type="OrthoDB" id="2790258at2759"/>
<reference evidence="9" key="2">
    <citation type="submission" date="2015-01" db="EMBL/GenBank/DDBJ databases">
        <title>Evolutionary Origins and Diversification of the Mycorrhizal Mutualists.</title>
        <authorList>
            <consortium name="DOE Joint Genome Institute"/>
            <consortium name="Mycorrhizal Genomics Consortium"/>
            <person name="Kohler A."/>
            <person name="Kuo A."/>
            <person name="Nagy L.G."/>
            <person name="Floudas D."/>
            <person name="Copeland A."/>
            <person name="Barry K.W."/>
            <person name="Cichocki N."/>
            <person name="Veneault-Fourrey C."/>
            <person name="LaButti K."/>
            <person name="Lindquist E.A."/>
            <person name="Lipzen A."/>
            <person name="Lundell T."/>
            <person name="Morin E."/>
            <person name="Murat C."/>
            <person name="Riley R."/>
            <person name="Ohm R."/>
            <person name="Sun H."/>
            <person name="Tunlid A."/>
            <person name="Henrissat B."/>
            <person name="Grigoriev I.V."/>
            <person name="Hibbett D.S."/>
            <person name="Martin F."/>
        </authorList>
    </citation>
    <scope>NUCLEOTIDE SEQUENCE [LARGE SCALE GENOMIC DNA]</scope>
    <source>
        <strain evidence="9">MUT 4182</strain>
    </source>
</reference>
<sequence length="502" mass="55934">MLALLYGNRIRCFPHVINIATQTLLRYLTGISPDAEREDIDLGDLFDETLDTLSMAETISDEDYRTALLLDPLGHSRKIVTWCRASGPRREGFSEAIEDGNKGKLFRVRNLQLALDEPTRWDSSYFMAARLIKLAEAVKLFLSRQEKEKDPSKKPPSMLSDTELQVLRDIQQVLKVAHLAQQALSSERTPTLSSVLRAYELIVQGWELLSSRLPNLKHAISAGLAKIRTYEQKSRQNQMFILAIVLNPSMKLKWIKDKWGAEEAAKARAAVRSSMLAYRRSSCQVARRNGGVALTPQNSAASLSSSNSVVDIASKRQQSALSELESFIVELSSSTQSQESDEGSTGITGPDLPSEAALSAEDEIITDLELGAYLSEPRPSGGVNMLAFWSGRSLQFPLLSSVALDVLPVQASSVPCERVFSSAKETTTHRRANLSTELMMALQVLKFIYRQERLDFTSHLVRKEDDYEISKFAPGEAARLLKEGKLRELWDLLDEGVVLNDD</sequence>
<dbReference type="HOGENOM" id="CLU_009123_6_4_1"/>
<evidence type="ECO:0000256" key="4">
    <source>
        <dbReference type="ARBA" id="ARBA00022833"/>
    </source>
</evidence>
<dbReference type="Proteomes" id="UP000054248">
    <property type="component" value="Unassembled WGS sequence"/>
</dbReference>
<dbReference type="EMBL" id="KN823327">
    <property type="protein sequence ID" value="KIO17968.1"/>
    <property type="molecule type" value="Genomic_DNA"/>
</dbReference>
<keyword evidence="4" id="KW-0862">Zinc</keyword>
<feature type="region of interest" description="Disordered" evidence="6">
    <location>
        <begin position="333"/>
        <end position="353"/>
    </location>
</feature>
<dbReference type="Pfam" id="PF05699">
    <property type="entry name" value="Dimer_Tnp_hAT"/>
    <property type="match status" value="1"/>
</dbReference>
<evidence type="ECO:0000256" key="5">
    <source>
        <dbReference type="ARBA" id="ARBA00023242"/>
    </source>
</evidence>
<name>A0A0C3K993_9AGAM</name>
<dbReference type="InterPro" id="IPR008906">
    <property type="entry name" value="HATC_C_dom"/>
</dbReference>
<keyword evidence="3" id="KW-0863">Zinc-finger</keyword>
<evidence type="ECO:0000256" key="1">
    <source>
        <dbReference type="ARBA" id="ARBA00004123"/>
    </source>
</evidence>
<dbReference type="InterPro" id="IPR052035">
    <property type="entry name" value="ZnF_BED_domain_contain"/>
</dbReference>
<dbReference type="PANTHER" id="PTHR46481:SF10">
    <property type="entry name" value="ZINC FINGER BED DOMAIN-CONTAINING PROTEIN 39"/>
    <property type="match status" value="1"/>
</dbReference>
<dbReference type="PANTHER" id="PTHR46481">
    <property type="entry name" value="ZINC FINGER BED DOMAIN-CONTAINING PROTEIN 4"/>
    <property type="match status" value="1"/>
</dbReference>